<organism evidence="1">
    <name type="scientific">viral metagenome</name>
    <dbReference type="NCBI Taxonomy" id="1070528"/>
    <lineage>
        <taxon>unclassified sequences</taxon>
        <taxon>metagenomes</taxon>
        <taxon>organismal metagenomes</taxon>
    </lineage>
</organism>
<sequence>MPCGQYPYGLCRTNRQRGIASRPSIGRLSYLQRQTKPMPTRNYGSEDARSRAIRRRVARIKTPSTDQYGNSVNYGYGPLFGLRKGIGSTWLPSGQCKYVFSANGGSGEDVTYWKRVMGGSMNIVTTGGGGPNSCGLVACITGTQTIGQN</sequence>
<reference evidence="1" key="1">
    <citation type="journal article" date="2020" name="Nature">
        <title>Giant virus diversity and host interactions through global metagenomics.</title>
        <authorList>
            <person name="Schulz F."/>
            <person name="Roux S."/>
            <person name="Paez-Espino D."/>
            <person name="Jungbluth S."/>
            <person name="Walsh D.A."/>
            <person name="Denef V.J."/>
            <person name="McMahon K.D."/>
            <person name="Konstantinidis K.T."/>
            <person name="Eloe-Fadrosh E.A."/>
            <person name="Kyrpides N.C."/>
            <person name="Woyke T."/>
        </authorList>
    </citation>
    <scope>NUCLEOTIDE SEQUENCE</scope>
    <source>
        <strain evidence="1">GVMAG-M-3300009149-34</strain>
    </source>
</reference>
<protein>
    <submittedName>
        <fullName evidence="1">Uncharacterized protein</fullName>
    </submittedName>
</protein>
<dbReference type="EMBL" id="MN738894">
    <property type="protein sequence ID" value="QHT30264.1"/>
    <property type="molecule type" value="Genomic_DNA"/>
</dbReference>
<proteinExistence type="predicted"/>
<accession>A0A6C0EM58</accession>
<name>A0A6C0EM58_9ZZZZ</name>
<evidence type="ECO:0000313" key="1">
    <source>
        <dbReference type="EMBL" id="QHT30264.1"/>
    </source>
</evidence>
<dbReference type="AlphaFoldDB" id="A0A6C0EM58"/>